<keyword evidence="3" id="KW-0238">DNA-binding</keyword>
<reference evidence="6 7" key="1">
    <citation type="submission" date="2014-10" db="EMBL/GenBank/DDBJ databases">
        <title>Draft genome sequence of Actinoplanes utahensis NRRL 12052.</title>
        <authorList>
            <person name="Velasco-Bucheli B."/>
            <person name="del Cerro C."/>
            <person name="Hormigo D."/>
            <person name="Garcia J.L."/>
            <person name="Acebal C."/>
            <person name="Arroyo M."/>
            <person name="de la Mata I."/>
        </authorList>
    </citation>
    <scope>NUCLEOTIDE SEQUENCE [LARGE SCALE GENOMIC DNA]</scope>
    <source>
        <strain evidence="6 7">NRRL 12052</strain>
    </source>
</reference>
<dbReference type="GO" id="GO:0003700">
    <property type="term" value="F:DNA-binding transcription factor activity"/>
    <property type="evidence" value="ECO:0007669"/>
    <property type="project" value="InterPro"/>
</dbReference>
<comment type="similarity">
    <text evidence="1">Belongs to the LysR transcriptional regulatory family.</text>
</comment>
<dbReference type="PROSITE" id="PS50931">
    <property type="entry name" value="HTH_LYSR"/>
    <property type="match status" value="1"/>
</dbReference>
<dbReference type="STRING" id="1869.MB27_26655"/>
<keyword evidence="4" id="KW-0804">Transcription</keyword>
<dbReference type="InterPro" id="IPR036390">
    <property type="entry name" value="WH_DNA-bd_sf"/>
</dbReference>
<dbReference type="PANTHER" id="PTHR30346">
    <property type="entry name" value="TRANSCRIPTIONAL DUAL REGULATOR HCAR-RELATED"/>
    <property type="match status" value="1"/>
</dbReference>
<dbReference type="Gene3D" id="3.40.190.290">
    <property type="match status" value="1"/>
</dbReference>
<keyword evidence="2" id="KW-0805">Transcription regulation</keyword>
<protein>
    <submittedName>
        <fullName evidence="6">LysR family transcriptional regulator</fullName>
    </submittedName>
</protein>
<evidence type="ECO:0000313" key="7">
    <source>
        <dbReference type="Proteomes" id="UP000054537"/>
    </source>
</evidence>
<organism evidence="6 7">
    <name type="scientific">Actinoplanes utahensis</name>
    <dbReference type="NCBI Taxonomy" id="1869"/>
    <lineage>
        <taxon>Bacteria</taxon>
        <taxon>Bacillati</taxon>
        <taxon>Actinomycetota</taxon>
        <taxon>Actinomycetes</taxon>
        <taxon>Micromonosporales</taxon>
        <taxon>Micromonosporaceae</taxon>
        <taxon>Actinoplanes</taxon>
    </lineage>
</organism>
<evidence type="ECO:0000256" key="3">
    <source>
        <dbReference type="ARBA" id="ARBA00023125"/>
    </source>
</evidence>
<accession>A0A0A6UHB5</accession>
<dbReference type="Gene3D" id="1.10.10.10">
    <property type="entry name" value="Winged helix-like DNA-binding domain superfamily/Winged helix DNA-binding domain"/>
    <property type="match status" value="1"/>
</dbReference>
<name>A0A0A6UHB5_ACTUT</name>
<evidence type="ECO:0000313" key="6">
    <source>
        <dbReference type="EMBL" id="KHD74806.1"/>
    </source>
</evidence>
<dbReference type="GO" id="GO:0003677">
    <property type="term" value="F:DNA binding"/>
    <property type="evidence" value="ECO:0007669"/>
    <property type="project" value="UniProtKB-KW"/>
</dbReference>
<dbReference type="PANTHER" id="PTHR30346:SF28">
    <property type="entry name" value="HTH-TYPE TRANSCRIPTIONAL REGULATOR CYNR"/>
    <property type="match status" value="1"/>
</dbReference>
<gene>
    <name evidence="6" type="ORF">MB27_26655</name>
</gene>
<evidence type="ECO:0000259" key="5">
    <source>
        <dbReference type="PROSITE" id="PS50931"/>
    </source>
</evidence>
<evidence type="ECO:0000256" key="2">
    <source>
        <dbReference type="ARBA" id="ARBA00023015"/>
    </source>
</evidence>
<comment type="caution">
    <text evidence="6">The sequence shown here is derived from an EMBL/GenBank/DDBJ whole genome shotgun (WGS) entry which is preliminary data.</text>
</comment>
<feature type="domain" description="HTH lysR-type" evidence="5">
    <location>
        <begin position="1"/>
        <end position="58"/>
    </location>
</feature>
<dbReference type="Pfam" id="PF03466">
    <property type="entry name" value="LysR_substrate"/>
    <property type="match status" value="1"/>
</dbReference>
<dbReference type="PRINTS" id="PR00039">
    <property type="entry name" value="HTHLYSR"/>
</dbReference>
<dbReference type="EMBL" id="JRTT01000036">
    <property type="protein sequence ID" value="KHD74806.1"/>
    <property type="molecule type" value="Genomic_DNA"/>
</dbReference>
<evidence type="ECO:0000256" key="1">
    <source>
        <dbReference type="ARBA" id="ARBA00009437"/>
    </source>
</evidence>
<dbReference type="InterPro" id="IPR000847">
    <property type="entry name" value="LysR_HTH_N"/>
</dbReference>
<dbReference type="Pfam" id="PF00126">
    <property type="entry name" value="HTH_1"/>
    <property type="match status" value="1"/>
</dbReference>
<dbReference type="InterPro" id="IPR036388">
    <property type="entry name" value="WH-like_DNA-bd_sf"/>
</dbReference>
<keyword evidence="7" id="KW-1185">Reference proteome</keyword>
<dbReference type="Proteomes" id="UP000054537">
    <property type="component" value="Unassembled WGS sequence"/>
</dbReference>
<dbReference type="GO" id="GO:0032993">
    <property type="term" value="C:protein-DNA complex"/>
    <property type="evidence" value="ECO:0007669"/>
    <property type="project" value="TreeGrafter"/>
</dbReference>
<dbReference type="RefSeq" id="WP_043528789.1">
    <property type="nucleotide sequence ID" value="NZ_BAABKU010000041.1"/>
</dbReference>
<dbReference type="InterPro" id="IPR005119">
    <property type="entry name" value="LysR_subst-bd"/>
</dbReference>
<dbReference type="eggNOG" id="COG0583">
    <property type="taxonomic scope" value="Bacteria"/>
</dbReference>
<dbReference type="CDD" id="cd05466">
    <property type="entry name" value="PBP2_LTTR_substrate"/>
    <property type="match status" value="1"/>
</dbReference>
<dbReference type="AlphaFoldDB" id="A0A0A6UHB5"/>
<dbReference type="SUPFAM" id="SSF53850">
    <property type="entry name" value="Periplasmic binding protein-like II"/>
    <property type="match status" value="1"/>
</dbReference>
<evidence type="ECO:0000256" key="4">
    <source>
        <dbReference type="ARBA" id="ARBA00023163"/>
    </source>
</evidence>
<sequence>MEQRQLQYFVAVAEELNFTRAAQRTHAVQSTVSASIRALERNLGTPLFERSTSRVTLTAAGKALLPEARRALDALDQARAAVDGLRKGLTGSLRVGTLSSLTVIDLPGLVNDFRARHPGVRLSLSMATAGTDGLLAALRARDLDVAFVAVQAAGVPDLHLNPIAEFQPRLLVPVGHPLAARSAVNPAALADEPFIDLPPGFCNRIRTDHDFRKAGITRTIAVEVSDITTIPGYVASGIGLALVPPLAAEDGHQVVPVGLDPPAASWTLATASLGGPAPSPAVRAFLDLVDAHIVRRDRY</sequence>
<dbReference type="SUPFAM" id="SSF46785">
    <property type="entry name" value="Winged helix' DNA-binding domain"/>
    <property type="match status" value="1"/>
</dbReference>
<dbReference type="OrthoDB" id="3181812at2"/>
<dbReference type="FunFam" id="1.10.10.10:FF:000001">
    <property type="entry name" value="LysR family transcriptional regulator"/>
    <property type="match status" value="1"/>
</dbReference>
<proteinExistence type="inferred from homology"/>